<reference evidence="2" key="1">
    <citation type="thesis" date="2020" institute="ProQuest LLC" country="789 East Eisenhower Parkway, Ann Arbor, MI, USA">
        <title>Comparative Genomics and Chromosome Evolution.</title>
        <authorList>
            <person name="Mudd A.B."/>
        </authorList>
    </citation>
    <scope>NUCLEOTIDE SEQUENCE</scope>
    <source>
        <strain evidence="2">237g6f4</strain>
        <tissue evidence="2">Blood</tissue>
    </source>
</reference>
<keyword evidence="1" id="KW-0812">Transmembrane</keyword>
<keyword evidence="3" id="KW-1185">Reference proteome</keyword>
<evidence type="ECO:0000256" key="1">
    <source>
        <dbReference type="SAM" id="Phobius"/>
    </source>
</evidence>
<gene>
    <name evidence="2" type="ORF">GDO81_019883</name>
</gene>
<name>A0AAV6YXX9_ENGPU</name>
<feature type="transmembrane region" description="Helical" evidence="1">
    <location>
        <begin position="40"/>
        <end position="64"/>
    </location>
</feature>
<organism evidence="2 3">
    <name type="scientific">Engystomops pustulosus</name>
    <name type="common">Tungara frog</name>
    <name type="synonym">Physalaemus pustulosus</name>
    <dbReference type="NCBI Taxonomy" id="76066"/>
    <lineage>
        <taxon>Eukaryota</taxon>
        <taxon>Metazoa</taxon>
        <taxon>Chordata</taxon>
        <taxon>Craniata</taxon>
        <taxon>Vertebrata</taxon>
        <taxon>Euteleostomi</taxon>
        <taxon>Amphibia</taxon>
        <taxon>Batrachia</taxon>
        <taxon>Anura</taxon>
        <taxon>Neobatrachia</taxon>
        <taxon>Hyloidea</taxon>
        <taxon>Leptodactylidae</taxon>
        <taxon>Leiuperinae</taxon>
        <taxon>Engystomops</taxon>
    </lineage>
</organism>
<proteinExistence type="predicted"/>
<dbReference type="Proteomes" id="UP000824782">
    <property type="component" value="Unassembled WGS sequence"/>
</dbReference>
<dbReference type="AlphaFoldDB" id="A0AAV6YXX9"/>
<evidence type="ECO:0000313" key="3">
    <source>
        <dbReference type="Proteomes" id="UP000824782"/>
    </source>
</evidence>
<keyword evidence="1" id="KW-1133">Transmembrane helix</keyword>
<comment type="caution">
    <text evidence="2">The sequence shown here is derived from an EMBL/GenBank/DDBJ whole genome shotgun (WGS) entry which is preliminary data.</text>
</comment>
<protein>
    <submittedName>
        <fullName evidence="2">Uncharacterized protein</fullName>
    </submittedName>
</protein>
<keyword evidence="1" id="KW-0472">Membrane</keyword>
<accession>A0AAV6YXX9</accession>
<dbReference type="EMBL" id="WNYA01011689">
    <property type="protein sequence ID" value="KAG8540074.1"/>
    <property type="molecule type" value="Genomic_DNA"/>
</dbReference>
<sequence>MVFVCQRILQQDYYFVDGVCVVRNVMPIKRLTGLYHQGEFCFKAFVHFILTLDLVIISVALQWYDMLTGSQSLVVMDLVRIWRREVCHGPKSDLTPS</sequence>
<evidence type="ECO:0000313" key="2">
    <source>
        <dbReference type="EMBL" id="KAG8540074.1"/>
    </source>
</evidence>